<dbReference type="InterPro" id="IPR050765">
    <property type="entry name" value="Riboflavin_Biosynth_HTPR"/>
</dbReference>
<gene>
    <name evidence="2" type="ORF">G5C60_21880</name>
</gene>
<dbReference type="AlphaFoldDB" id="A0A6G4V7Z7"/>
<evidence type="ECO:0000313" key="2">
    <source>
        <dbReference type="EMBL" id="NGO10166.1"/>
    </source>
</evidence>
<feature type="domain" description="Bacterial bifunctional deaminase-reductase C-terminal" evidence="1">
    <location>
        <begin position="2"/>
        <end position="170"/>
    </location>
</feature>
<evidence type="ECO:0000259" key="1">
    <source>
        <dbReference type="Pfam" id="PF01872"/>
    </source>
</evidence>
<protein>
    <submittedName>
        <fullName evidence="2">Dihydrofolate reductase</fullName>
    </submittedName>
</protein>
<dbReference type="PANTHER" id="PTHR38011:SF2">
    <property type="entry name" value="BIFUNCTIONAL DEAMINASE-REDUCTASE DOMAIN PROTEIN"/>
    <property type="match status" value="1"/>
</dbReference>
<dbReference type="InterPro" id="IPR024072">
    <property type="entry name" value="DHFR-like_dom_sf"/>
</dbReference>
<dbReference type="Gene3D" id="3.40.430.10">
    <property type="entry name" value="Dihydrofolate Reductase, subunit A"/>
    <property type="match status" value="1"/>
</dbReference>
<dbReference type="PANTHER" id="PTHR38011">
    <property type="entry name" value="DIHYDROFOLATE REDUCTASE FAMILY PROTEIN (AFU_ORTHOLOGUE AFUA_8G06820)"/>
    <property type="match status" value="1"/>
</dbReference>
<sequence length="177" mass="19765">MRKLTVGTLVSLDGIFGDPRSWASEYFDDEAAERSLRKLMAADAMLMGRHTYEYFAPSWSALTGPYPDRINAMPKYVFSSTLTTAEWNNATIVSGDPVRAVKEMKQQGDGDLVIYGYGQLARTLLEHDLVDEVDFWVHPVVLGDGVPLFRPGQLRRLRLVSAQPYSTGVVSLRYATS</sequence>
<keyword evidence="3" id="KW-1185">Reference proteome</keyword>
<dbReference type="EMBL" id="JAAKZY010000067">
    <property type="protein sequence ID" value="NGO10166.1"/>
    <property type="molecule type" value="Genomic_DNA"/>
</dbReference>
<comment type="caution">
    <text evidence="2">The sequence shown here is derived from an EMBL/GenBank/DDBJ whole genome shotgun (WGS) entry which is preliminary data.</text>
</comment>
<dbReference type="Proteomes" id="UP000472335">
    <property type="component" value="Unassembled WGS sequence"/>
</dbReference>
<accession>A0A6G4V7Z7</accession>
<dbReference type="Pfam" id="PF01872">
    <property type="entry name" value="RibD_C"/>
    <property type="match status" value="1"/>
</dbReference>
<dbReference type="RefSeq" id="WP_165261841.1">
    <property type="nucleotide sequence ID" value="NZ_JAAKZY010000067.1"/>
</dbReference>
<dbReference type="GO" id="GO:0009231">
    <property type="term" value="P:riboflavin biosynthetic process"/>
    <property type="evidence" value="ECO:0007669"/>
    <property type="project" value="InterPro"/>
</dbReference>
<evidence type="ECO:0000313" key="3">
    <source>
        <dbReference type="Proteomes" id="UP000472335"/>
    </source>
</evidence>
<dbReference type="InterPro" id="IPR002734">
    <property type="entry name" value="RibDG_C"/>
</dbReference>
<reference evidence="2 3" key="1">
    <citation type="submission" date="2020-02" db="EMBL/GenBank/DDBJ databases">
        <title>Whole-genome analyses of novel actinobacteria.</title>
        <authorList>
            <person name="Sahin N."/>
            <person name="Gencbay T."/>
        </authorList>
    </citation>
    <scope>NUCLEOTIDE SEQUENCE [LARGE SCALE GENOMIC DNA]</scope>
    <source>
        <strain evidence="2 3">HC44</strain>
    </source>
</reference>
<name>A0A6G4V7Z7_9ACTN</name>
<organism evidence="2 3">
    <name type="scientific">Streptomyces scabichelini</name>
    <dbReference type="NCBI Taxonomy" id="2711217"/>
    <lineage>
        <taxon>Bacteria</taxon>
        <taxon>Bacillati</taxon>
        <taxon>Actinomycetota</taxon>
        <taxon>Actinomycetes</taxon>
        <taxon>Kitasatosporales</taxon>
        <taxon>Streptomycetaceae</taxon>
        <taxon>Streptomyces</taxon>
    </lineage>
</organism>
<proteinExistence type="predicted"/>
<dbReference type="GO" id="GO:0008703">
    <property type="term" value="F:5-amino-6-(5-phosphoribosylamino)uracil reductase activity"/>
    <property type="evidence" value="ECO:0007669"/>
    <property type="project" value="InterPro"/>
</dbReference>
<dbReference type="SUPFAM" id="SSF53597">
    <property type="entry name" value="Dihydrofolate reductase-like"/>
    <property type="match status" value="1"/>
</dbReference>